<keyword evidence="3" id="KW-1185">Reference proteome</keyword>
<comment type="caution">
    <text evidence="2">The sequence shown here is derived from an EMBL/GenBank/DDBJ whole genome shotgun (WGS) entry which is preliminary data.</text>
</comment>
<dbReference type="Proteomes" id="UP000799441">
    <property type="component" value="Unassembled WGS sequence"/>
</dbReference>
<reference evidence="2" key="1">
    <citation type="journal article" date="2020" name="Stud. Mycol.">
        <title>101 Dothideomycetes genomes: a test case for predicting lifestyles and emergence of pathogens.</title>
        <authorList>
            <person name="Haridas S."/>
            <person name="Albert R."/>
            <person name="Binder M."/>
            <person name="Bloem J."/>
            <person name="Labutti K."/>
            <person name="Salamov A."/>
            <person name="Andreopoulos B."/>
            <person name="Baker S."/>
            <person name="Barry K."/>
            <person name="Bills G."/>
            <person name="Bluhm B."/>
            <person name="Cannon C."/>
            <person name="Castanera R."/>
            <person name="Culley D."/>
            <person name="Daum C."/>
            <person name="Ezra D."/>
            <person name="Gonzalez J."/>
            <person name="Henrissat B."/>
            <person name="Kuo A."/>
            <person name="Liang C."/>
            <person name="Lipzen A."/>
            <person name="Lutzoni F."/>
            <person name="Magnuson J."/>
            <person name="Mondo S."/>
            <person name="Nolan M."/>
            <person name="Ohm R."/>
            <person name="Pangilinan J."/>
            <person name="Park H.-J."/>
            <person name="Ramirez L."/>
            <person name="Alfaro M."/>
            <person name="Sun H."/>
            <person name="Tritt A."/>
            <person name="Yoshinaga Y."/>
            <person name="Zwiers L.-H."/>
            <person name="Turgeon B."/>
            <person name="Goodwin S."/>
            <person name="Spatafora J."/>
            <person name="Crous P."/>
            <person name="Grigoriev I."/>
        </authorList>
    </citation>
    <scope>NUCLEOTIDE SEQUENCE</scope>
    <source>
        <strain evidence="2">CBS 116435</strain>
    </source>
</reference>
<evidence type="ECO:0000313" key="2">
    <source>
        <dbReference type="EMBL" id="KAF2716239.1"/>
    </source>
</evidence>
<feature type="non-terminal residue" evidence="2">
    <location>
        <position position="1"/>
    </location>
</feature>
<feature type="region of interest" description="Disordered" evidence="1">
    <location>
        <begin position="72"/>
        <end position="106"/>
    </location>
</feature>
<proteinExistence type="predicted"/>
<name>A0A9P4Q194_9PEZI</name>
<evidence type="ECO:0000256" key="1">
    <source>
        <dbReference type="SAM" id="MobiDB-lite"/>
    </source>
</evidence>
<protein>
    <submittedName>
        <fullName evidence="2">Uncharacterized protein</fullName>
    </submittedName>
</protein>
<dbReference type="EMBL" id="MU003885">
    <property type="protein sequence ID" value="KAF2716239.1"/>
    <property type="molecule type" value="Genomic_DNA"/>
</dbReference>
<dbReference type="OrthoDB" id="5372011at2759"/>
<sequence length="106" mass="11586">STTRLYQATPSPEPYECLRMREEAAQILSSYEKLSWWSFHRCESLAQTRLHFQNIIAGFTAADEASMVDWKEDLSPLPSKDGSSGDAGTSGRKGKQRSSLGASAGG</sequence>
<accession>A0A9P4Q194</accession>
<dbReference type="AlphaFoldDB" id="A0A9P4Q194"/>
<feature type="non-terminal residue" evidence="2">
    <location>
        <position position="106"/>
    </location>
</feature>
<organism evidence="2 3">
    <name type="scientific">Polychaeton citri CBS 116435</name>
    <dbReference type="NCBI Taxonomy" id="1314669"/>
    <lineage>
        <taxon>Eukaryota</taxon>
        <taxon>Fungi</taxon>
        <taxon>Dikarya</taxon>
        <taxon>Ascomycota</taxon>
        <taxon>Pezizomycotina</taxon>
        <taxon>Dothideomycetes</taxon>
        <taxon>Dothideomycetidae</taxon>
        <taxon>Capnodiales</taxon>
        <taxon>Capnodiaceae</taxon>
        <taxon>Polychaeton</taxon>
    </lineage>
</organism>
<gene>
    <name evidence="2" type="ORF">K431DRAFT_210587</name>
</gene>
<feature type="compositionally biased region" description="Polar residues" evidence="1">
    <location>
        <begin position="97"/>
        <end position="106"/>
    </location>
</feature>
<evidence type="ECO:0000313" key="3">
    <source>
        <dbReference type="Proteomes" id="UP000799441"/>
    </source>
</evidence>